<evidence type="ECO:0000259" key="7">
    <source>
        <dbReference type="PROSITE" id="PS51330"/>
    </source>
</evidence>
<protein>
    <recommendedName>
        <fullName evidence="2">dihydrofolate reductase</fullName>
        <ecNumber evidence="2">1.5.1.3</ecNumber>
    </recommendedName>
</protein>
<dbReference type="GO" id="GO:0006730">
    <property type="term" value="P:one-carbon metabolic process"/>
    <property type="evidence" value="ECO:0007669"/>
    <property type="project" value="UniProtKB-KW"/>
</dbReference>
<feature type="domain" description="DHFR" evidence="7">
    <location>
        <begin position="1"/>
        <end position="196"/>
    </location>
</feature>
<sequence>MLQLVYAYCGTKTVDGQNEYAFGLKDGLPWGHIKRDMQNFAKRTKDTTLIMGAKTFMSFPEPLPGRKSIVVQDMSRPLATAKNGFFADAYVSELEFIGFLGGDIMAAQTSYNSTITFNPGHDYSVIGGKRILETAQPYADRIIQTSIQKKHRVNSDVTLDMSFISYPAWENAFQMVETSWVRCDELTSLTETVYERV</sequence>
<evidence type="ECO:0000256" key="5">
    <source>
        <dbReference type="ARBA" id="ARBA00023002"/>
    </source>
</evidence>
<dbReference type="InterPro" id="IPR024072">
    <property type="entry name" value="DHFR-like_dom_sf"/>
</dbReference>
<dbReference type="InterPro" id="IPR017925">
    <property type="entry name" value="DHFR_CS"/>
</dbReference>
<keyword evidence="5" id="KW-0560">Oxidoreductase</keyword>
<dbReference type="PROSITE" id="PS00075">
    <property type="entry name" value="DHFR_1"/>
    <property type="match status" value="1"/>
</dbReference>
<comment type="similarity">
    <text evidence="6">Belongs to the dihydrofolate reductase family.</text>
</comment>
<dbReference type="Gene3D" id="3.40.430.10">
    <property type="entry name" value="Dihydrofolate Reductase, subunit A"/>
    <property type="match status" value="1"/>
</dbReference>
<keyword evidence="3" id="KW-0554">One-carbon metabolism</keyword>
<dbReference type="EC" id="1.5.1.3" evidence="2"/>
<dbReference type="GeneID" id="65109388"/>
<dbReference type="GO" id="GO:0004146">
    <property type="term" value="F:dihydrofolate reductase activity"/>
    <property type="evidence" value="ECO:0007669"/>
    <property type="project" value="UniProtKB-EC"/>
</dbReference>
<dbReference type="SUPFAM" id="SSF53597">
    <property type="entry name" value="Dihydrofolate reductase-like"/>
    <property type="match status" value="1"/>
</dbReference>
<reference evidence="9" key="1">
    <citation type="submission" date="2016-09" db="EMBL/GenBank/DDBJ databases">
        <authorList>
            <person name="Kajsik M."/>
        </authorList>
    </citation>
    <scope>NUCLEOTIDE SEQUENCE [LARGE SCALE GENOMIC DNA]</scope>
</reference>
<dbReference type="InterPro" id="IPR012259">
    <property type="entry name" value="DHFR"/>
</dbReference>
<comment type="pathway">
    <text evidence="1">Cofactor biosynthesis; tetrahydrofolate biosynthesis; 5,6,7,8-tetrahydrofolate from 7,8-dihydrofolate: step 1/1.</text>
</comment>
<evidence type="ECO:0000256" key="1">
    <source>
        <dbReference type="ARBA" id="ARBA00004903"/>
    </source>
</evidence>
<dbReference type="Pfam" id="PF00186">
    <property type="entry name" value="DHFR_1"/>
    <property type="match status" value="1"/>
</dbReference>
<keyword evidence="4" id="KW-0521">NADP</keyword>
<evidence type="ECO:0000313" key="9">
    <source>
        <dbReference type="Proteomes" id="UP000279601"/>
    </source>
</evidence>
<dbReference type="PANTHER" id="PTHR48069:SF3">
    <property type="entry name" value="DIHYDROFOLATE REDUCTASE"/>
    <property type="match status" value="1"/>
</dbReference>
<dbReference type="EMBL" id="LT614807">
    <property type="protein sequence ID" value="SCN45933.1"/>
    <property type="molecule type" value="Genomic_DNA"/>
</dbReference>
<keyword evidence="9" id="KW-1185">Reference proteome</keyword>
<name>A0A1D3RL30_9CAUD</name>
<accession>A0A1D3RL30</accession>
<evidence type="ECO:0000313" key="8">
    <source>
        <dbReference type="EMBL" id="SCN45933.1"/>
    </source>
</evidence>
<dbReference type="PANTHER" id="PTHR48069">
    <property type="entry name" value="DIHYDROFOLATE REDUCTASE"/>
    <property type="match status" value="1"/>
</dbReference>
<evidence type="ECO:0000256" key="6">
    <source>
        <dbReference type="RuleBase" id="RU004474"/>
    </source>
</evidence>
<dbReference type="CDD" id="cd00209">
    <property type="entry name" value="DHFR"/>
    <property type="match status" value="1"/>
</dbReference>
<organism evidence="8 9">
    <name type="scientific">Cronobacter phage Pet-CM3-4</name>
    <dbReference type="NCBI Taxonomy" id="1892569"/>
    <lineage>
        <taxon>Viruses</taxon>
        <taxon>Duplodnaviria</taxon>
        <taxon>Heunggongvirae</taxon>
        <taxon>Uroviricota</taxon>
        <taxon>Caudoviricetes</taxon>
        <taxon>Pantevenvirales</taxon>
        <taxon>Straboviridae</taxon>
        <taxon>Tevenvirinae</taxon>
        <taxon>Karamvirus</taxon>
        <taxon>Karamvirus petcm34</taxon>
    </lineage>
</organism>
<dbReference type="PRINTS" id="PR00070">
    <property type="entry name" value="DHFR"/>
</dbReference>
<dbReference type="KEGG" id="vg:65109388"/>
<dbReference type="PROSITE" id="PS51330">
    <property type="entry name" value="DHFR_2"/>
    <property type="match status" value="1"/>
</dbReference>
<dbReference type="GO" id="GO:0050661">
    <property type="term" value="F:NADP binding"/>
    <property type="evidence" value="ECO:0007669"/>
    <property type="project" value="InterPro"/>
</dbReference>
<evidence type="ECO:0000256" key="4">
    <source>
        <dbReference type="ARBA" id="ARBA00022857"/>
    </source>
</evidence>
<dbReference type="Proteomes" id="UP000279601">
    <property type="component" value="Segment"/>
</dbReference>
<dbReference type="GO" id="GO:0046452">
    <property type="term" value="P:dihydrofolate metabolic process"/>
    <property type="evidence" value="ECO:0007669"/>
    <property type="project" value="TreeGrafter"/>
</dbReference>
<dbReference type="InterPro" id="IPR001796">
    <property type="entry name" value="DHFR_dom"/>
</dbReference>
<evidence type="ECO:0000256" key="2">
    <source>
        <dbReference type="ARBA" id="ARBA00012856"/>
    </source>
</evidence>
<proteinExistence type="inferred from homology"/>
<dbReference type="GO" id="GO:0046655">
    <property type="term" value="P:folic acid metabolic process"/>
    <property type="evidence" value="ECO:0007669"/>
    <property type="project" value="TreeGrafter"/>
</dbReference>
<evidence type="ECO:0000256" key="3">
    <source>
        <dbReference type="ARBA" id="ARBA00022563"/>
    </source>
</evidence>
<dbReference type="RefSeq" id="YP_010091855.1">
    <property type="nucleotide sequence ID" value="NC_055726.1"/>
</dbReference>
<dbReference type="GO" id="GO:0046654">
    <property type="term" value="P:tetrahydrofolate biosynthetic process"/>
    <property type="evidence" value="ECO:0007669"/>
    <property type="project" value="InterPro"/>
</dbReference>